<dbReference type="Proteomes" id="UP000199679">
    <property type="component" value="Chromosome I"/>
</dbReference>
<dbReference type="InterPro" id="IPR025636">
    <property type="entry name" value="DUF4294"/>
</dbReference>
<gene>
    <name evidence="2" type="ORF">SAMN05216490_1488</name>
</gene>
<feature type="signal peptide" evidence="1">
    <location>
        <begin position="1"/>
        <end position="19"/>
    </location>
</feature>
<dbReference type="Pfam" id="PF14127">
    <property type="entry name" value="DUF4294"/>
    <property type="match status" value="1"/>
</dbReference>
<evidence type="ECO:0000256" key="1">
    <source>
        <dbReference type="SAM" id="SignalP"/>
    </source>
</evidence>
<organism evidence="2 3">
    <name type="scientific">Mucilaginibacter mallensis</name>
    <dbReference type="NCBI Taxonomy" id="652787"/>
    <lineage>
        <taxon>Bacteria</taxon>
        <taxon>Pseudomonadati</taxon>
        <taxon>Bacteroidota</taxon>
        <taxon>Sphingobacteriia</taxon>
        <taxon>Sphingobacteriales</taxon>
        <taxon>Sphingobacteriaceae</taxon>
        <taxon>Mucilaginibacter</taxon>
    </lineage>
</organism>
<dbReference type="RefSeq" id="WP_091370812.1">
    <property type="nucleotide sequence ID" value="NZ_LT629740.1"/>
</dbReference>
<keyword evidence="1" id="KW-0732">Signal</keyword>
<name>A0A1H1TQ23_MUCMA</name>
<dbReference type="STRING" id="652787.SAMN05216490_1488"/>
<feature type="chain" id="PRO_5009261356" description="DUF4294 domain-containing protein" evidence="1">
    <location>
        <begin position="20"/>
        <end position="204"/>
    </location>
</feature>
<dbReference type="OrthoDB" id="1491885at2"/>
<reference evidence="2 3" key="1">
    <citation type="submission" date="2016-10" db="EMBL/GenBank/DDBJ databases">
        <authorList>
            <person name="de Groot N.N."/>
        </authorList>
    </citation>
    <scope>NUCLEOTIDE SEQUENCE [LARGE SCALE GENOMIC DNA]</scope>
    <source>
        <strain evidence="2 3">MP1X4</strain>
    </source>
</reference>
<evidence type="ECO:0000313" key="3">
    <source>
        <dbReference type="Proteomes" id="UP000199679"/>
    </source>
</evidence>
<accession>A0A1H1TQ23</accession>
<evidence type="ECO:0008006" key="4">
    <source>
        <dbReference type="Google" id="ProtNLM"/>
    </source>
</evidence>
<sequence>MKFIGILILFCCAVGVVKAQTPKPAPTKLGKNDTIRTYMTVLDGEYVPWIVTEQVNIRDVRVFKSQADRDAYNRLVYNVHKVIPYAHFAGQRYRQLQRDLALTADKHKQKQLITTCNDQIKDLFKKEIENLTISQGEVLIKLIDRETGNTSYELVTQLKGGLDAFMLQSVAKIFGHNLKETYDPDEERDIETILQQAGYDSVKN</sequence>
<proteinExistence type="predicted"/>
<protein>
    <recommendedName>
        <fullName evidence="4">DUF4294 domain-containing protein</fullName>
    </recommendedName>
</protein>
<dbReference type="AlphaFoldDB" id="A0A1H1TQ23"/>
<evidence type="ECO:0000313" key="2">
    <source>
        <dbReference type="EMBL" id="SDS62036.1"/>
    </source>
</evidence>
<dbReference type="EMBL" id="LT629740">
    <property type="protein sequence ID" value="SDS62036.1"/>
    <property type="molecule type" value="Genomic_DNA"/>
</dbReference>
<keyword evidence="3" id="KW-1185">Reference proteome</keyword>